<dbReference type="PANTHER" id="PTHR14885:SF3">
    <property type="entry name" value="CILIA- AND FLAGELLA-ASSOCIATED PROTEIN 44"/>
    <property type="match status" value="1"/>
</dbReference>
<keyword evidence="5 9" id="KW-0175">Coiled coil</keyword>
<evidence type="ECO:0000256" key="9">
    <source>
        <dbReference type="SAM" id="Coils"/>
    </source>
</evidence>
<feature type="repeat" description="WD" evidence="8">
    <location>
        <begin position="500"/>
        <end position="534"/>
    </location>
</feature>
<sequence length="1945" mass="225596">MSETDEQAENLPEDTETEEGTTDYATETTSYLDEEEESVKSIYDQANFISGPKVSQDSSLGLDLLEFDFSFGYDYLKYFNLTVLDETTVVFSSGNFIQFLNVETKEITLRRSALGGGIGHIRKNGNPEFPYFAVAECGDNPIIILYVWPTLEIVCVLKGGASKTYANLDFNPDGDLLVSQSGDPDYLITVWDWQHHTILLRTKSYVNDVYRVKFSPYVAGQITTCGLAHIKFWKMASTFTGLKLKGELGRFGKTEYSDIVGVLPMPDAKVVSGCSWGNILVWDDGLITFEVFRSLRRKCHEAPIVQFYYLEGELWTISMDGHVKVWWFEKIDQADPPDDDRVILVDPTYDFYTPGVKLMSIEKRNSRDSGDTFWYAQDGNGGIWLIDLNTEDEPKPSQQLYKCHGGKVTGLAACPYGNYIATLGELGTLYLYNYITKDRVLDYTFPAPGICLIWLPQEIDLTGEILLAAFGDGQIRVICLHIPDINSGEDSIILHVPQTIKPHSKPVTTMSVNSKGTILVSASEDSTIFVFKVDVHSNQSLLIPIGFFPTTDIVSCITWHHELENEVLLGCVHGQMMQISLPTEEQPYTGVSFKLELRPQCNTFTTYKSQIKRDNKIRQIEEKKAKKVAKKREEMERIKKENPGLEIDEETFLADSETEEELEPLFFPEVPNRIIWLKYTPFDTIWLSMAGYDAGYIYEYYIDQKDPVPIKFRYLDGAHEMEVSTYTYTQNREYLIFAMQDGSIRVNKVNPDDYTDLTNYFTIAMHDNQNGFVPKLCFSYDEKYLFSCGHDGNIFSYKFNPEDYKFPKTFSRLYRPEHYCSSVPDSDVAEKLSLEEVKIKAEENKIQKLANEHKSKIRDVLKSLKERYKKLLISNSKLLPSQIIPREELEPDDRVAQYVDQIFADKVEIVRRKLAFDVEKSKIQVTKLQNYFTSPCDRHTVLVHGINNPDCAIITVRQRKMPPIFYEMFDIIEQKLKEEEGKGRPPERALPAQKAITAKIDKTESPLEFFLLSLTPEDIAYRLGPKLTRLLDKYRGRRLKWEKRSWEWEEFMARKPVRGKNHPDDEKFLTEAKRSVGDYQLKESSNYKVPLEERETTVKHYKKLLETRGKQYTLRHNFIQTVFDIRDYKYKFIEKLYKKPTQNKPVDDLLEKQLLAGTADPEFRRSFFYSSISDEEVSEVSLMPIEDLLSYSESNETPFEACLKSDRLNRLLFFQRLGISEMEAMIDDFNNWIFQARKQRLPILIRGNFIDIFIVCLNEELQILKSSEEQEDKLSHSVNSKLSAVHDMELENFKVEEGKIQEKFKVAVETNKFYDFLKKVFKKKYKPPKVKTDDESSSSSSSSSDESEYEDDSGSIDSKDFGFIKQDLNSCPKGCEPALFNFTVDLRSKRHEIEQNEREELRILEMTKKEIDIITRKLSILKKGYGESQEKLEAFRREKQHKLNNVRCTVVLNLYQIYGRIRRQDMDINEFLVFSRSKLSDLYNQVKLLHNDALVEQGKHESHSLKRDIKRLLKIKFGKEVDINELEMAVLQRSFQKNMVNELEEVVLKKLVYELRIKMTDIRGIYIKELERWQTKIVKCQHNLTKEIKENTKRLELVAVINKEKKDLARFVDTQDKRRERVAYMEAIHCDFTKDLDKLEEIVNDQNQTIQDLKEETRMLKTKGSAQEVRKRSQRMADYEKPRSEKELVKEEMTRWIDYEDYVSDVEWDEEEELEEEQELLRTDITIPTYQLLEGEDLVKELIDTLMKDVDADLTRKSNEDLVHEILSNIVKCSSTHAMINEIIDNLPIGELNEEQRSNIEETAEKLMSIQEPQVNDENVLSCIKDILEEVLEEVVCADPHYLIPAVLEKLLDNLPVEMISSESALDEIGKIYSIPMNSHSYLNNIVTALSITKSVQDLELNQDELRKSVESISSADQQEIAEIINGILERVYGEGIGYFYVINS</sequence>
<evidence type="ECO:0008006" key="13">
    <source>
        <dbReference type="Google" id="ProtNLM"/>
    </source>
</evidence>
<dbReference type="PROSITE" id="PS50082">
    <property type="entry name" value="WD_REPEATS_2"/>
    <property type="match status" value="1"/>
</dbReference>
<evidence type="ECO:0000256" key="6">
    <source>
        <dbReference type="ARBA" id="ARBA00023212"/>
    </source>
</evidence>
<evidence type="ECO:0000313" key="11">
    <source>
        <dbReference type="EnsemblMetazoa" id="XP_019769069.1"/>
    </source>
</evidence>
<organism evidence="11 12">
    <name type="scientific">Dendroctonus ponderosae</name>
    <name type="common">Mountain pine beetle</name>
    <dbReference type="NCBI Taxonomy" id="77166"/>
    <lineage>
        <taxon>Eukaryota</taxon>
        <taxon>Metazoa</taxon>
        <taxon>Ecdysozoa</taxon>
        <taxon>Arthropoda</taxon>
        <taxon>Hexapoda</taxon>
        <taxon>Insecta</taxon>
        <taxon>Pterygota</taxon>
        <taxon>Neoptera</taxon>
        <taxon>Endopterygota</taxon>
        <taxon>Coleoptera</taxon>
        <taxon>Polyphaga</taxon>
        <taxon>Cucujiformia</taxon>
        <taxon>Curculionidae</taxon>
        <taxon>Scolytinae</taxon>
        <taxon>Dendroctonus</taxon>
    </lineage>
</organism>
<dbReference type="GO" id="GO:0003341">
    <property type="term" value="P:cilium movement"/>
    <property type="evidence" value="ECO:0007669"/>
    <property type="project" value="UniProtKB-ARBA"/>
</dbReference>
<feature type="region of interest" description="Disordered" evidence="10">
    <location>
        <begin position="1"/>
        <end position="31"/>
    </location>
</feature>
<evidence type="ECO:0000256" key="7">
    <source>
        <dbReference type="ARBA" id="ARBA00023273"/>
    </source>
</evidence>
<dbReference type="SUPFAM" id="SSF50998">
    <property type="entry name" value="Quinoprotein alcohol dehydrogenase-like"/>
    <property type="match status" value="1"/>
</dbReference>
<keyword evidence="6" id="KW-0206">Cytoskeleton</keyword>
<dbReference type="GO" id="GO:0005930">
    <property type="term" value="C:axoneme"/>
    <property type="evidence" value="ECO:0007669"/>
    <property type="project" value="UniProtKB-SubCell"/>
</dbReference>
<keyword evidence="12" id="KW-1185">Reference proteome</keyword>
<dbReference type="SMART" id="SM00320">
    <property type="entry name" value="WD40"/>
    <property type="match status" value="6"/>
</dbReference>
<keyword evidence="4" id="KW-0677">Repeat</keyword>
<dbReference type="InterPro" id="IPR001680">
    <property type="entry name" value="WD40_rpt"/>
</dbReference>
<keyword evidence="2" id="KW-0963">Cytoplasm</keyword>
<feature type="coiled-coil region" evidence="9">
    <location>
        <begin position="613"/>
        <end position="648"/>
    </location>
</feature>
<evidence type="ECO:0000256" key="10">
    <source>
        <dbReference type="SAM" id="MobiDB-lite"/>
    </source>
</evidence>
<accession>A0AAR5Q762</accession>
<dbReference type="InterPro" id="IPR036322">
    <property type="entry name" value="WD40_repeat_dom_sf"/>
</dbReference>
<protein>
    <recommendedName>
        <fullName evidence="13">Cilia- and flagella-associated protein 44</fullName>
    </recommendedName>
</protein>
<comment type="subcellular location">
    <subcellularLocation>
        <location evidence="1">Cytoplasm</location>
        <location evidence="1">Cytoskeleton</location>
        <location evidence="1">Cilium axoneme</location>
    </subcellularLocation>
</comment>
<name>A0AAR5Q762_DENPD</name>
<evidence type="ECO:0000256" key="1">
    <source>
        <dbReference type="ARBA" id="ARBA00004430"/>
    </source>
</evidence>
<dbReference type="Proteomes" id="UP000019118">
    <property type="component" value="Unassembled WGS sequence"/>
</dbReference>
<dbReference type="InterPro" id="IPR015943">
    <property type="entry name" value="WD40/YVTN_repeat-like_dom_sf"/>
</dbReference>
<feature type="coiled-coil region" evidence="9">
    <location>
        <begin position="1636"/>
        <end position="1663"/>
    </location>
</feature>
<feature type="compositionally biased region" description="Acidic residues" evidence="10">
    <location>
        <begin position="1"/>
        <end position="21"/>
    </location>
</feature>
<evidence type="ECO:0000256" key="3">
    <source>
        <dbReference type="ARBA" id="ARBA00022574"/>
    </source>
</evidence>
<keyword evidence="7" id="KW-0966">Cell projection</keyword>
<evidence type="ECO:0000256" key="4">
    <source>
        <dbReference type="ARBA" id="ARBA00022737"/>
    </source>
</evidence>
<dbReference type="Gene3D" id="2.130.10.10">
    <property type="entry name" value="YVTN repeat-like/Quinoprotein amine dehydrogenase"/>
    <property type="match status" value="3"/>
</dbReference>
<dbReference type="PANTHER" id="PTHR14885">
    <property type="entry name" value="CILIA- AND FLAGELLA-ASSOCIATED PROTEIN 43-RELATED"/>
    <property type="match status" value="1"/>
</dbReference>
<reference evidence="11" key="2">
    <citation type="submission" date="2024-08" db="UniProtKB">
        <authorList>
            <consortium name="EnsemblMetazoa"/>
        </authorList>
    </citation>
    <scope>IDENTIFICATION</scope>
</reference>
<feature type="region of interest" description="Disordered" evidence="10">
    <location>
        <begin position="1328"/>
        <end position="1355"/>
    </location>
</feature>
<feature type="compositionally biased region" description="Acidic residues" evidence="10">
    <location>
        <begin position="1345"/>
        <end position="1354"/>
    </location>
</feature>
<evidence type="ECO:0000256" key="5">
    <source>
        <dbReference type="ARBA" id="ARBA00023054"/>
    </source>
</evidence>
<dbReference type="SUPFAM" id="SSF50978">
    <property type="entry name" value="WD40 repeat-like"/>
    <property type="match status" value="1"/>
</dbReference>
<evidence type="ECO:0000313" key="12">
    <source>
        <dbReference type="Proteomes" id="UP000019118"/>
    </source>
</evidence>
<dbReference type="EnsemblMetazoa" id="XM_019913510.1">
    <property type="protein sequence ID" value="XP_019769069.1"/>
    <property type="gene ID" value="LOC109543688"/>
</dbReference>
<evidence type="ECO:0000256" key="8">
    <source>
        <dbReference type="PROSITE-ProRule" id="PRU00221"/>
    </source>
</evidence>
<dbReference type="InterPro" id="IPR011047">
    <property type="entry name" value="Quinoprotein_ADH-like_sf"/>
</dbReference>
<keyword evidence="3 8" id="KW-0853">WD repeat</keyword>
<proteinExistence type="predicted"/>
<reference evidence="12" key="1">
    <citation type="journal article" date="2013" name="Genome Biol.">
        <title>Draft genome of the mountain pine beetle, Dendroctonus ponderosae Hopkins, a major forest pest.</title>
        <authorList>
            <person name="Keeling C.I."/>
            <person name="Yuen M.M."/>
            <person name="Liao N.Y."/>
            <person name="Docking T.R."/>
            <person name="Chan S.K."/>
            <person name="Taylor G.A."/>
            <person name="Palmquist D.L."/>
            <person name="Jackman S.D."/>
            <person name="Nguyen A."/>
            <person name="Li M."/>
            <person name="Henderson H."/>
            <person name="Janes J.K."/>
            <person name="Zhao Y."/>
            <person name="Pandoh P."/>
            <person name="Moore R."/>
            <person name="Sperling F.A."/>
            <person name="Huber D.P."/>
            <person name="Birol I."/>
            <person name="Jones S.J."/>
            <person name="Bohlmann J."/>
        </authorList>
    </citation>
    <scope>NUCLEOTIDE SEQUENCE</scope>
</reference>
<evidence type="ECO:0000256" key="2">
    <source>
        <dbReference type="ARBA" id="ARBA00022490"/>
    </source>
</evidence>
<dbReference type="Pfam" id="PF00400">
    <property type="entry name" value="WD40"/>
    <property type="match status" value="2"/>
</dbReference>
<feature type="coiled-coil region" evidence="9">
    <location>
        <begin position="832"/>
        <end position="859"/>
    </location>
</feature>